<sequence>MLSEGETVGFEAWVEGRDDKIRLNEYQIQHHPAEDGEPAYTECFLETIDKPFRIMIKKLLSKHIKTDTQSIAYIDGNRLGQSVWHCGNEMRSYDKAYVVQSGKSHKVALVFAALDTTDNVDEVTISQSELKTLGTIKITLKSGAFYGKRRSYHETTEFVVGKADEKSKKFCMSVGATEPVEQTDLSCNSYSFEPHKGKKLRRHNFIFKYRPRIALVQRRIIDEPEEQTPLPESRPPKRKRASTVIDLVDSDVEGEISAVKEEEEEEEDIKPSTTAKRVRYLEDQLKKLASENKRLRQGGSRDEDTIDLTLDDD</sequence>
<feature type="region of interest" description="Disordered" evidence="1">
    <location>
        <begin position="255"/>
        <end position="276"/>
    </location>
</feature>
<keyword evidence="4" id="KW-1185">Reference proteome</keyword>
<feature type="region of interest" description="Disordered" evidence="1">
    <location>
        <begin position="224"/>
        <end position="243"/>
    </location>
</feature>
<feature type="compositionally biased region" description="Basic and acidic residues" evidence="1">
    <location>
        <begin position="291"/>
        <end position="303"/>
    </location>
</feature>
<dbReference type="EMBL" id="CP144100">
    <property type="protein sequence ID" value="WWC87921.1"/>
    <property type="molecule type" value="Genomic_DNA"/>
</dbReference>
<feature type="region of interest" description="Disordered" evidence="1">
    <location>
        <begin position="291"/>
        <end position="313"/>
    </location>
</feature>
<protein>
    <recommendedName>
        <fullName evidence="2">DUF7918 domain-containing protein</fullName>
    </recommendedName>
</protein>
<dbReference type="Proteomes" id="UP001355207">
    <property type="component" value="Chromosome 3"/>
</dbReference>
<dbReference type="Pfam" id="PF25534">
    <property type="entry name" value="DUF7918"/>
    <property type="match status" value="1"/>
</dbReference>
<dbReference type="PANTHER" id="PTHR36223">
    <property type="entry name" value="BETA-LACTAMASE-TYPE TRANSPEPTIDASE FOLD DOMAIN CONTAINING PROTEIN"/>
    <property type="match status" value="1"/>
</dbReference>
<organism evidence="3 4">
    <name type="scientific">Kwoniella dendrophila CBS 6074</name>
    <dbReference type="NCBI Taxonomy" id="1295534"/>
    <lineage>
        <taxon>Eukaryota</taxon>
        <taxon>Fungi</taxon>
        <taxon>Dikarya</taxon>
        <taxon>Basidiomycota</taxon>
        <taxon>Agaricomycotina</taxon>
        <taxon>Tremellomycetes</taxon>
        <taxon>Tremellales</taxon>
        <taxon>Cryptococcaceae</taxon>
        <taxon>Kwoniella</taxon>
    </lineage>
</organism>
<accession>A0AAX4JS15</accession>
<feature type="compositionally biased region" description="Acidic residues" evidence="1">
    <location>
        <begin position="304"/>
        <end position="313"/>
    </location>
</feature>
<name>A0AAX4JS15_9TREE</name>
<evidence type="ECO:0000256" key="1">
    <source>
        <dbReference type="SAM" id="MobiDB-lite"/>
    </source>
</evidence>
<dbReference type="InterPro" id="IPR057678">
    <property type="entry name" value="DUF7918"/>
</dbReference>
<reference evidence="3 4" key="1">
    <citation type="submission" date="2024-01" db="EMBL/GenBank/DDBJ databases">
        <title>Comparative genomics of Cryptococcus and Kwoniella reveals pathogenesis evolution and contrasting modes of karyotype evolution via chromosome fusion or intercentromeric recombination.</title>
        <authorList>
            <person name="Coelho M.A."/>
            <person name="David-Palma M."/>
            <person name="Shea T."/>
            <person name="Bowers K."/>
            <person name="McGinley-Smith S."/>
            <person name="Mohammad A.W."/>
            <person name="Gnirke A."/>
            <person name="Yurkov A.M."/>
            <person name="Nowrousian M."/>
            <person name="Sun S."/>
            <person name="Cuomo C.A."/>
            <person name="Heitman J."/>
        </authorList>
    </citation>
    <scope>NUCLEOTIDE SEQUENCE [LARGE SCALE GENOMIC DNA]</scope>
    <source>
        <strain evidence="3 4">CBS 6074</strain>
    </source>
</reference>
<evidence type="ECO:0000313" key="4">
    <source>
        <dbReference type="Proteomes" id="UP001355207"/>
    </source>
</evidence>
<dbReference type="PANTHER" id="PTHR36223:SF5">
    <property type="entry name" value="BETA-LACTAMASE-TYPE TRANSPEPTIDASE FOLD DOMAIN CONTAINING PROTEIN"/>
    <property type="match status" value="1"/>
</dbReference>
<dbReference type="RefSeq" id="XP_066074684.1">
    <property type="nucleotide sequence ID" value="XM_066218587.1"/>
</dbReference>
<evidence type="ECO:0000313" key="3">
    <source>
        <dbReference type="EMBL" id="WWC87921.1"/>
    </source>
</evidence>
<dbReference type="AlphaFoldDB" id="A0AAX4JS15"/>
<dbReference type="GeneID" id="91093492"/>
<gene>
    <name evidence="3" type="ORF">L201_002821</name>
</gene>
<proteinExistence type="predicted"/>
<feature type="domain" description="DUF7918" evidence="2">
    <location>
        <begin position="22"/>
        <end position="222"/>
    </location>
</feature>
<evidence type="ECO:0000259" key="2">
    <source>
        <dbReference type="Pfam" id="PF25534"/>
    </source>
</evidence>